<dbReference type="Gene3D" id="3.10.129.10">
    <property type="entry name" value="Hotdog Thioesterase"/>
    <property type="match status" value="1"/>
</dbReference>
<dbReference type="RefSeq" id="WP_373972025.1">
    <property type="nucleotide sequence ID" value="NZ_JBHDLJ010000006.1"/>
</dbReference>
<comment type="caution">
    <text evidence="4">The sequence shown here is derived from an EMBL/GenBank/DDBJ whole genome shotgun (WGS) entry which is preliminary data.</text>
</comment>
<keyword evidence="2 4" id="KW-0378">Hydrolase</keyword>
<feature type="domain" description="Thioesterase" evidence="3">
    <location>
        <begin position="73"/>
        <end position="150"/>
    </location>
</feature>
<dbReference type="InterPro" id="IPR003736">
    <property type="entry name" value="PAAI_dom"/>
</dbReference>
<gene>
    <name evidence="4" type="ORF">ACETWP_09680</name>
</gene>
<evidence type="ECO:0000256" key="1">
    <source>
        <dbReference type="ARBA" id="ARBA00008324"/>
    </source>
</evidence>
<dbReference type="EC" id="3.1.2.-" evidence="4"/>
<dbReference type="PANTHER" id="PTHR21660:SF1">
    <property type="entry name" value="ACYL-COENZYME A THIOESTERASE 13"/>
    <property type="match status" value="1"/>
</dbReference>
<protein>
    <submittedName>
        <fullName evidence="4">PaaI family thioesterase</fullName>
        <ecNumber evidence="4">3.1.2.-</ecNumber>
    </submittedName>
</protein>
<proteinExistence type="inferred from homology"/>
<dbReference type="InterPro" id="IPR039298">
    <property type="entry name" value="ACOT13"/>
</dbReference>
<dbReference type="Proteomes" id="UP001575652">
    <property type="component" value="Unassembled WGS sequence"/>
</dbReference>
<sequence length="165" mass="16949">MQTSATADVAAASTALRGRVESMHGMDFLRAVIAGDLPESPLIASLGVRTVAAAEGEVTLSTVPQPQHFNTIGTGHGGFLATLLDTALGLAVDTLTPAGTVWTTTDLHVRFRRPMTADSGTVTAVGRVDHHGRSTSVCSGEVCDGEGRVLATATASLFALRQPPA</sequence>
<dbReference type="NCBIfam" id="TIGR00369">
    <property type="entry name" value="unchar_dom_1"/>
    <property type="match status" value="1"/>
</dbReference>
<evidence type="ECO:0000313" key="4">
    <source>
        <dbReference type="EMBL" id="MFB0834858.1"/>
    </source>
</evidence>
<dbReference type="EMBL" id="JBHDLJ010000006">
    <property type="protein sequence ID" value="MFB0834858.1"/>
    <property type="molecule type" value="Genomic_DNA"/>
</dbReference>
<dbReference type="SUPFAM" id="SSF54637">
    <property type="entry name" value="Thioesterase/thiol ester dehydrase-isomerase"/>
    <property type="match status" value="1"/>
</dbReference>
<reference evidence="4 5" key="1">
    <citation type="submission" date="2024-09" db="EMBL/GenBank/DDBJ databases">
        <authorList>
            <person name="Salinas-Garcia M.A."/>
            <person name="Prieme A."/>
        </authorList>
    </citation>
    <scope>NUCLEOTIDE SEQUENCE [LARGE SCALE GENOMIC DNA]</scope>
    <source>
        <strain evidence="4 5">DSM 21081</strain>
    </source>
</reference>
<organism evidence="4 5">
    <name type="scientific">Arthrobacter halodurans</name>
    <dbReference type="NCBI Taxonomy" id="516699"/>
    <lineage>
        <taxon>Bacteria</taxon>
        <taxon>Bacillati</taxon>
        <taxon>Actinomycetota</taxon>
        <taxon>Actinomycetes</taxon>
        <taxon>Micrococcales</taxon>
        <taxon>Micrococcaceae</taxon>
        <taxon>Arthrobacter</taxon>
    </lineage>
</organism>
<dbReference type="InterPro" id="IPR006683">
    <property type="entry name" value="Thioestr_dom"/>
</dbReference>
<evidence type="ECO:0000256" key="2">
    <source>
        <dbReference type="ARBA" id="ARBA00022801"/>
    </source>
</evidence>
<name>A0ABV4UMJ4_9MICC</name>
<keyword evidence="5" id="KW-1185">Reference proteome</keyword>
<accession>A0ABV4UMJ4</accession>
<dbReference type="InterPro" id="IPR029069">
    <property type="entry name" value="HotDog_dom_sf"/>
</dbReference>
<dbReference type="PANTHER" id="PTHR21660">
    <property type="entry name" value="THIOESTERASE SUPERFAMILY MEMBER-RELATED"/>
    <property type="match status" value="1"/>
</dbReference>
<comment type="similarity">
    <text evidence="1">Belongs to the thioesterase PaaI family.</text>
</comment>
<dbReference type="Pfam" id="PF03061">
    <property type="entry name" value="4HBT"/>
    <property type="match status" value="1"/>
</dbReference>
<dbReference type="GO" id="GO:0016787">
    <property type="term" value="F:hydrolase activity"/>
    <property type="evidence" value="ECO:0007669"/>
    <property type="project" value="UniProtKB-KW"/>
</dbReference>
<dbReference type="CDD" id="cd03443">
    <property type="entry name" value="PaaI_thioesterase"/>
    <property type="match status" value="1"/>
</dbReference>
<evidence type="ECO:0000313" key="5">
    <source>
        <dbReference type="Proteomes" id="UP001575652"/>
    </source>
</evidence>
<evidence type="ECO:0000259" key="3">
    <source>
        <dbReference type="Pfam" id="PF03061"/>
    </source>
</evidence>